<dbReference type="NCBIfam" id="TIGR02209">
    <property type="entry name" value="ftsL_broad"/>
    <property type="match status" value="1"/>
</dbReference>
<evidence type="ECO:0000256" key="2">
    <source>
        <dbReference type="ARBA" id="ARBA00022475"/>
    </source>
</evidence>
<dbReference type="GO" id="GO:0043093">
    <property type="term" value="P:FtsZ-dependent cytokinesis"/>
    <property type="evidence" value="ECO:0007669"/>
    <property type="project" value="TreeGrafter"/>
</dbReference>
<dbReference type="GO" id="GO:0032153">
    <property type="term" value="C:cell division site"/>
    <property type="evidence" value="ECO:0007669"/>
    <property type="project" value="TreeGrafter"/>
</dbReference>
<gene>
    <name evidence="8" type="ORF">MNBD_GAMMA14-621</name>
</gene>
<evidence type="ECO:0000256" key="7">
    <source>
        <dbReference type="ARBA" id="ARBA00023306"/>
    </source>
</evidence>
<dbReference type="Pfam" id="PF04999">
    <property type="entry name" value="FtsL"/>
    <property type="match status" value="1"/>
</dbReference>
<keyword evidence="7" id="KW-0131">Cell cycle</keyword>
<evidence type="ECO:0000256" key="6">
    <source>
        <dbReference type="ARBA" id="ARBA00023136"/>
    </source>
</evidence>
<sequence length="87" mass="9781">MKIVLLPLLLVAVIASAVGAVWSRHESRKLFNELQQLEGERDAMNIEWGQLQLEQSTYTTHGKIESAARDRLGMRIPGAKQMVILKP</sequence>
<evidence type="ECO:0000256" key="3">
    <source>
        <dbReference type="ARBA" id="ARBA00022618"/>
    </source>
</evidence>
<accession>A0A3B0Z762</accession>
<evidence type="ECO:0000256" key="1">
    <source>
        <dbReference type="ARBA" id="ARBA00004401"/>
    </source>
</evidence>
<dbReference type="EMBL" id="UOFM01000181">
    <property type="protein sequence ID" value="VAW76536.1"/>
    <property type="molecule type" value="Genomic_DNA"/>
</dbReference>
<keyword evidence="6" id="KW-0472">Membrane</keyword>
<evidence type="ECO:0000256" key="4">
    <source>
        <dbReference type="ARBA" id="ARBA00022692"/>
    </source>
</evidence>
<evidence type="ECO:0000256" key="5">
    <source>
        <dbReference type="ARBA" id="ARBA00022989"/>
    </source>
</evidence>
<organism evidence="8">
    <name type="scientific">hydrothermal vent metagenome</name>
    <dbReference type="NCBI Taxonomy" id="652676"/>
    <lineage>
        <taxon>unclassified sequences</taxon>
        <taxon>metagenomes</taxon>
        <taxon>ecological metagenomes</taxon>
    </lineage>
</organism>
<dbReference type="AlphaFoldDB" id="A0A3B0Z762"/>
<dbReference type="GO" id="GO:0005886">
    <property type="term" value="C:plasma membrane"/>
    <property type="evidence" value="ECO:0007669"/>
    <property type="project" value="UniProtKB-SubCell"/>
</dbReference>
<keyword evidence="2" id="KW-1003">Cell membrane</keyword>
<evidence type="ECO:0000313" key="8">
    <source>
        <dbReference type="EMBL" id="VAW76536.1"/>
    </source>
</evidence>
<protein>
    <submittedName>
        <fullName evidence="8">Cell division protein FtsL</fullName>
    </submittedName>
</protein>
<dbReference type="PANTHER" id="PTHR37479:SF1">
    <property type="entry name" value="CELL DIVISION PROTEIN FTSL"/>
    <property type="match status" value="1"/>
</dbReference>
<comment type="subcellular location">
    <subcellularLocation>
        <location evidence="1">Cell membrane</location>
        <topology evidence="1">Single-pass type II membrane protein</topology>
    </subcellularLocation>
</comment>
<dbReference type="PANTHER" id="PTHR37479">
    <property type="entry name" value="CELL DIVISION PROTEIN FTSL"/>
    <property type="match status" value="1"/>
</dbReference>
<dbReference type="HAMAP" id="MF_00910">
    <property type="entry name" value="FtsL"/>
    <property type="match status" value="1"/>
</dbReference>
<name>A0A3B0Z762_9ZZZZ</name>
<keyword evidence="3 8" id="KW-0132">Cell division</keyword>
<dbReference type="InterPro" id="IPR011922">
    <property type="entry name" value="Cell_div_FtsL"/>
</dbReference>
<proteinExistence type="inferred from homology"/>
<keyword evidence="4" id="KW-0812">Transmembrane</keyword>
<keyword evidence="5" id="KW-1133">Transmembrane helix</keyword>
<reference evidence="8" key="1">
    <citation type="submission" date="2018-06" db="EMBL/GenBank/DDBJ databases">
        <authorList>
            <person name="Zhirakovskaya E."/>
        </authorList>
    </citation>
    <scope>NUCLEOTIDE SEQUENCE</scope>
</reference>